<sequence>MDPLYSTTALIGVLETLDRPTAWLRDRYFSRTIQFETREIAFEKLQKRRKLAPFVSPHVAGKVRRDRGRSLTTFEPAYVKPKHEIDPDENFVRLEGEQFGGNLSPEQRYEINVNQKLADQDNEITRREEWMCAQMLVTGKVIVEGEDYPAQEVDFGRDPSLTKQLLTTSRWGEPGVSVLKNIRAWATEVALLSGSNVTDVVLGAEAAELFQEDANVREILDNRRQRSGTLELGPVATGSQDIVAAYLGSIGQFDFYQYTQIYEDEQGNSQDFFPSFGCSLIAPQAHDGMMAYGAIKDNKALRAMSRFPKMWSQEDPSVDFLMTQAAPLNVPADANGSLFVQVR</sequence>
<dbReference type="HAMAP" id="MF_04133">
    <property type="entry name" value="CAPSID_LAMBDA"/>
    <property type="match status" value="1"/>
</dbReference>
<dbReference type="Pfam" id="PF03864">
    <property type="entry name" value="Phage_cap_E"/>
    <property type="match status" value="1"/>
</dbReference>
<comment type="caution">
    <text evidence="1">The sequence shown here is derived from an EMBL/GenBank/DDBJ whole genome shotgun (WGS) entry which is preliminary data.</text>
</comment>
<dbReference type="InterPro" id="IPR005564">
    <property type="entry name" value="Major_capsid_GpE"/>
</dbReference>
<dbReference type="RefSeq" id="WP_182168348.1">
    <property type="nucleotide sequence ID" value="NZ_JACFXV010000069.1"/>
</dbReference>
<organism evidence="1 2">
    <name type="scientific">Stappia albiluteola</name>
    <dbReference type="NCBI Taxonomy" id="2758565"/>
    <lineage>
        <taxon>Bacteria</taxon>
        <taxon>Pseudomonadati</taxon>
        <taxon>Pseudomonadota</taxon>
        <taxon>Alphaproteobacteria</taxon>
        <taxon>Hyphomicrobiales</taxon>
        <taxon>Stappiaceae</taxon>
        <taxon>Stappia</taxon>
    </lineage>
</organism>
<dbReference type="AlphaFoldDB" id="A0A839AIH1"/>
<evidence type="ECO:0000313" key="1">
    <source>
        <dbReference type="EMBL" id="MBA5779523.1"/>
    </source>
</evidence>
<dbReference type="EMBL" id="JACFXV010000069">
    <property type="protein sequence ID" value="MBA5779523.1"/>
    <property type="molecule type" value="Genomic_DNA"/>
</dbReference>
<proteinExistence type="inferred from homology"/>
<evidence type="ECO:0000313" key="2">
    <source>
        <dbReference type="Proteomes" id="UP000541109"/>
    </source>
</evidence>
<gene>
    <name evidence="1" type="ORF">H2509_20525</name>
</gene>
<protein>
    <submittedName>
        <fullName evidence="1">Major capsid protein</fullName>
    </submittedName>
</protein>
<dbReference type="Proteomes" id="UP000541109">
    <property type="component" value="Unassembled WGS sequence"/>
</dbReference>
<name>A0A839AIH1_9HYPH</name>
<keyword evidence="2" id="KW-1185">Reference proteome</keyword>
<reference evidence="1 2" key="1">
    <citation type="submission" date="2020-07" db="EMBL/GenBank/DDBJ databases">
        <title>Stappia sp., F7233, whole genome shotgun sequencing project.</title>
        <authorList>
            <person name="Jiang S."/>
            <person name="Liu Z.W."/>
            <person name="Du Z.J."/>
        </authorList>
    </citation>
    <scope>NUCLEOTIDE SEQUENCE [LARGE SCALE GENOMIC DNA]</scope>
    <source>
        <strain evidence="1 2">F7233</strain>
    </source>
</reference>
<dbReference type="Gene3D" id="3.15.30.10">
    <property type="entry name" value="putative capsid protein of prophage domain like"/>
    <property type="match status" value="1"/>
</dbReference>
<dbReference type="Gene3D" id="3.30.1930.10">
    <property type="entry name" value="capsid protein of prophage domain"/>
    <property type="match status" value="1"/>
</dbReference>
<accession>A0A839AIH1</accession>